<feature type="domain" description="RNA polymerase sigma-70 region 2" evidence="5">
    <location>
        <begin position="23"/>
        <end position="86"/>
    </location>
</feature>
<reference evidence="7 8" key="1">
    <citation type="submission" date="2016-10" db="EMBL/GenBank/DDBJ databases">
        <authorList>
            <person name="de Groot N.N."/>
        </authorList>
    </citation>
    <scope>NUCLEOTIDE SEQUENCE [LARGE SCALE GENOMIC DNA]</scope>
    <source>
        <strain evidence="7 8">RK1</strain>
    </source>
</reference>
<accession>A0A1I3M5S3</accession>
<dbReference type="GO" id="GO:0016987">
    <property type="term" value="F:sigma factor activity"/>
    <property type="evidence" value="ECO:0007669"/>
    <property type="project" value="UniProtKB-KW"/>
</dbReference>
<dbReference type="Proteomes" id="UP000198670">
    <property type="component" value="Unassembled WGS sequence"/>
</dbReference>
<dbReference type="InterPro" id="IPR039425">
    <property type="entry name" value="RNA_pol_sigma-70-like"/>
</dbReference>
<dbReference type="NCBIfam" id="TIGR02937">
    <property type="entry name" value="sigma70-ECF"/>
    <property type="match status" value="1"/>
</dbReference>
<dbReference type="InterPro" id="IPR013324">
    <property type="entry name" value="RNA_pol_sigma_r3/r4-like"/>
</dbReference>
<dbReference type="GO" id="GO:0006352">
    <property type="term" value="P:DNA-templated transcription initiation"/>
    <property type="evidence" value="ECO:0007669"/>
    <property type="project" value="InterPro"/>
</dbReference>
<dbReference type="AlphaFoldDB" id="A0A1I3M5S3"/>
<protein>
    <submittedName>
        <fullName evidence="7">RNA polymerase sigma-70 factor, ECF subfamily</fullName>
    </submittedName>
</protein>
<keyword evidence="8" id="KW-1185">Reference proteome</keyword>
<dbReference type="Gene3D" id="1.10.1740.10">
    <property type="match status" value="1"/>
</dbReference>
<keyword evidence="4" id="KW-0804">Transcription</keyword>
<sequence>MSQRSLWNKVSKGDKNAFAKCFDQYWEPLYHAAFWRVCDEELAKDLVQEVFITLWDKRADIVITDSLPGYLHRMLRNRIINHFKAEGIRQNHYQGSSYSSQADVPTPETEALWKESIQRYEAAVANLPEKMRNIFLLRHEEGAAISDVAGRLGITVQTVKNQYTAAVKRIKRELLTPDGNQTSPPSSGLLAVTIFF</sequence>
<evidence type="ECO:0000256" key="2">
    <source>
        <dbReference type="ARBA" id="ARBA00023015"/>
    </source>
</evidence>
<dbReference type="RefSeq" id="WP_177195153.1">
    <property type="nucleotide sequence ID" value="NZ_FOQO01000006.1"/>
</dbReference>
<evidence type="ECO:0000256" key="4">
    <source>
        <dbReference type="ARBA" id="ARBA00023163"/>
    </source>
</evidence>
<name>A0A1I3M5S3_9SPHI</name>
<dbReference type="Pfam" id="PF04542">
    <property type="entry name" value="Sigma70_r2"/>
    <property type="match status" value="1"/>
</dbReference>
<dbReference type="SUPFAM" id="SSF88659">
    <property type="entry name" value="Sigma3 and sigma4 domains of RNA polymerase sigma factors"/>
    <property type="match status" value="1"/>
</dbReference>
<proteinExistence type="inferred from homology"/>
<dbReference type="SUPFAM" id="SSF88946">
    <property type="entry name" value="Sigma2 domain of RNA polymerase sigma factors"/>
    <property type="match status" value="1"/>
</dbReference>
<dbReference type="Pfam" id="PF08281">
    <property type="entry name" value="Sigma70_r4_2"/>
    <property type="match status" value="1"/>
</dbReference>
<evidence type="ECO:0000313" key="8">
    <source>
        <dbReference type="Proteomes" id="UP000198670"/>
    </source>
</evidence>
<keyword evidence="3" id="KW-0731">Sigma factor</keyword>
<dbReference type="InterPro" id="IPR036388">
    <property type="entry name" value="WH-like_DNA-bd_sf"/>
</dbReference>
<dbReference type="EMBL" id="FOQO01000006">
    <property type="protein sequence ID" value="SFI92361.1"/>
    <property type="molecule type" value="Genomic_DNA"/>
</dbReference>
<evidence type="ECO:0000313" key="7">
    <source>
        <dbReference type="EMBL" id="SFI92361.1"/>
    </source>
</evidence>
<organism evidence="7 8">
    <name type="scientific">Parapedobacter indicus</name>
    <dbReference type="NCBI Taxonomy" id="1477437"/>
    <lineage>
        <taxon>Bacteria</taxon>
        <taxon>Pseudomonadati</taxon>
        <taxon>Bacteroidota</taxon>
        <taxon>Sphingobacteriia</taxon>
        <taxon>Sphingobacteriales</taxon>
        <taxon>Sphingobacteriaceae</taxon>
        <taxon>Parapedobacter</taxon>
    </lineage>
</organism>
<evidence type="ECO:0000256" key="1">
    <source>
        <dbReference type="ARBA" id="ARBA00010641"/>
    </source>
</evidence>
<feature type="domain" description="RNA polymerase sigma factor 70 region 4 type 2" evidence="6">
    <location>
        <begin position="118"/>
        <end position="170"/>
    </location>
</feature>
<evidence type="ECO:0000259" key="6">
    <source>
        <dbReference type="Pfam" id="PF08281"/>
    </source>
</evidence>
<dbReference type="InterPro" id="IPR014284">
    <property type="entry name" value="RNA_pol_sigma-70_dom"/>
</dbReference>
<evidence type="ECO:0000256" key="3">
    <source>
        <dbReference type="ARBA" id="ARBA00023082"/>
    </source>
</evidence>
<dbReference type="GO" id="GO:0003677">
    <property type="term" value="F:DNA binding"/>
    <property type="evidence" value="ECO:0007669"/>
    <property type="project" value="InterPro"/>
</dbReference>
<dbReference type="PANTHER" id="PTHR43133:SF46">
    <property type="entry name" value="RNA POLYMERASE SIGMA-70 FACTOR ECF SUBFAMILY"/>
    <property type="match status" value="1"/>
</dbReference>
<evidence type="ECO:0000259" key="5">
    <source>
        <dbReference type="Pfam" id="PF04542"/>
    </source>
</evidence>
<dbReference type="PANTHER" id="PTHR43133">
    <property type="entry name" value="RNA POLYMERASE ECF-TYPE SIGMA FACTO"/>
    <property type="match status" value="1"/>
</dbReference>
<comment type="similarity">
    <text evidence="1">Belongs to the sigma-70 factor family. ECF subfamily.</text>
</comment>
<gene>
    <name evidence="7" type="ORF">SAMN05444682_106256</name>
</gene>
<dbReference type="STRING" id="1477437.SAMN05444682_106256"/>
<dbReference type="InterPro" id="IPR013249">
    <property type="entry name" value="RNA_pol_sigma70_r4_t2"/>
</dbReference>
<dbReference type="InterPro" id="IPR007627">
    <property type="entry name" value="RNA_pol_sigma70_r2"/>
</dbReference>
<keyword evidence="2" id="KW-0805">Transcription regulation</keyword>
<dbReference type="InterPro" id="IPR013325">
    <property type="entry name" value="RNA_pol_sigma_r2"/>
</dbReference>
<dbReference type="Gene3D" id="1.10.10.10">
    <property type="entry name" value="Winged helix-like DNA-binding domain superfamily/Winged helix DNA-binding domain"/>
    <property type="match status" value="1"/>
</dbReference>